<reference evidence="2 3" key="1">
    <citation type="submission" date="2018-04" db="EMBL/GenBank/DDBJ databases">
        <title>Genomic Encyclopedia of Type Strains, Phase III (KMG-III): the genomes of soil and plant-associated and newly described type strains.</title>
        <authorList>
            <person name="Whitman W."/>
        </authorList>
    </citation>
    <scope>NUCLEOTIDE SEQUENCE [LARGE SCALE GENOMIC DNA]</scope>
    <source>
        <strain evidence="2 3">NW12</strain>
    </source>
</reference>
<proteinExistence type="predicted"/>
<feature type="domain" description="Antitoxin SocA-like Panacea" evidence="1">
    <location>
        <begin position="42"/>
        <end position="145"/>
    </location>
</feature>
<evidence type="ECO:0000313" key="3">
    <source>
        <dbReference type="Proteomes" id="UP000240996"/>
    </source>
</evidence>
<dbReference type="Pfam" id="PF13274">
    <property type="entry name" value="SocA_Panacea"/>
    <property type="match status" value="1"/>
</dbReference>
<keyword evidence="3" id="KW-1185">Reference proteome</keyword>
<accession>A0A2T4YQH6</accession>
<organism evidence="2 3">
    <name type="scientific">Sphingomonas aerolata</name>
    <dbReference type="NCBI Taxonomy" id="185951"/>
    <lineage>
        <taxon>Bacteria</taxon>
        <taxon>Pseudomonadati</taxon>
        <taxon>Pseudomonadota</taxon>
        <taxon>Alphaproteobacteria</taxon>
        <taxon>Sphingomonadales</taxon>
        <taxon>Sphingomonadaceae</taxon>
        <taxon>Sphingomonas</taxon>
    </lineage>
</organism>
<dbReference type="Proteomes" id="UP000240996">
    <property type="component" value="Unassembled WGS sequence"/>
</dbReference>
<evidence type="ECO:0000259" key="1">
    <source>
        <dbReference type="Pfam" id="PF13274"/>
    </source>
</evidence>
<gene>
    <name evidence="2" type="ORF">C8J24_1990</name>
</gene>
<name>A0A2T4YQH6_9SPHN</name>
<dbReference type="AlphaFoldDB" id="A0A2T4YQH6"/>
<comment type="caution">
    <text evidence="2">The sequence shown here is derived from an EMBL/GenBank/DDBJ whole genome shotgun (WGS) entry which is preliminary data.</text>
</comment>
<dbReference type="InterPro" id="IPR025272">
    <property type="entry name" value="SocA_Panacea"/>
</dbReference>
<sequence length="180" mass="20583">MNNDLRYRDDNFVTFPIGVKPLANLILSWASDLSVKITPMKLQKLIYFCHADFLITTGQPLIEQSFEAWDYGPVVPCLYQEFKSYGAQPIDSLAQVFNPTTCKREYAAPTNLGQYTDIVRSTFDAYLKYTASALSEMSHLEKGPWAEALRQFSKGSPEGRRIKNQIIVKYHQYSNTKSIH</sequence>
<protein>
    <submittedName>
        <fullName evidence="2">Putative phage-associated protein</fullName>
    </submittedName>
</protein>
<evidence type="ECO:0000313" key="2">
    <source>
        <dbReference type="EMBL" id="PTM45762.1"/>
    </source>
</evidence>
<dbReference type="RefSeq" id="WP_107932051.1">
    <property type="nucleotide sequence ID" value="NZ_PZZN01000002.1"/>
</dbReference>
<dbReference type="EMBL" id="PZZN01000002">
    <property type="protein sequence ID" value="PTM45762.1"/>
    <property type="molecule type" value="Genomic_DNA"/>
</dbReference>